<gene>
    <name evidence="1" type="ORF">ASZ90_009879</name>
</gene>
<protein>
    <submittedName>
        <fullName evidence="1">Uncharacterized protein</fullName>
    </submittedName>
</protein>
<name>A0A0W8FHS1_9ZZZZ</name>
<dbReference type="EMBL" id="LNQE01001195">
    <property type="protein sequence ID" value="KUG20423.1"/>
    <property type="molecule type" value="Genomic_DNA"/>
</dbReference>
<dbReference type="PROSITE" id="PS51257">
    <property type="entry name" value="PROKAR_LIPOPROTEIN"/>
    <property type="match status" value="1"/>
</dbReference>
<dbReference type="AlphaFoldDB" id="A0A0W8FHS1"/>
<reference evidence="1" key="1">
    <citation type="journal article" date="2015" name="Proc. Natl. Acad. Sci. U.S.A.">
        <title>Networks of energetic and metabolic interactions define dynamics in microbial communities.</title>
        <authorList>
            <person name="Embree M."/>
            <person name="Liu J.K."/>
            <person name="Al-Bassam M.M."/>
            <person name="Zengler K."/>
        </authorList>
    </citation>
    <scope>NUCLEOTIDE SEQUENCE</scope>
</reference>
<organism evidence="1">
    <name type="scientific">hydrocarbon metagenome</name>
    <dbReference type="NCBI Taxonomy" id="938273"/>
    <lineage>
        <taxon>unclassified sequences</taxon>
        <taxon>metagenomes</taxon>
        <taxon>ecological metagenomes</taxon>
    </lineage>
</organism>
<accession>A0A0W8FHS1</accession>
<proteinExistence type="predicted"/>
<comment type="caution">
    <text evidence="1">The sequence shown here is derived from an EMBL/GenBank/DDBJ whole genome shotgun (WGS) entry which is preliminary data.</text>
</comment>
<sequence>MRDPGERGGGGAPLLPSVSACYIGEYAGPALYVCIRGSALTVERSGGGDSPGAVICVEPDAGRWAAFWHALDRIGTWIGIWA</sequence>
<evidence type="ECO:0000313" key="1">
    <source>
        <dbReference type="EMBL" id="KUG20423.1"/>
    </source>
</evidence>